<keyword evidence="5" id="KW-1133">Transmembrane helix</keyword>
<dbReference type="InterPro" id="IPR036188">
    <property type="entry name" value="FAD/NAD-bd_sf"/>
</dbReference>
<evidence type="ECO:0000313" key="8">
    <source>
        <dbReference type="Proteomes" id="UP001321760"/>
    </source>
</evidence>
<keyword evidence="8" id="KW-1185">Reference proteome</keyword>
<feature type="transmembrane region" description="Helical" evidence="5">
    <location>
        <begin position="12"/>
        <end position="32"/>
    </location>
</feature>
<keyword evidence="4" id="KW-0560">Oxidoreductase</keyword>
<accession>A0AAV9GD80</accession>
<evidence type="ECO:0000256" key="4">
    <source>
        <dbReference type="ARBA" id="ARBA00023002"/>
    </source>
</evidence>
<evidence type="ECO:0000313" key="7">
    <source>
        <dbReference type="EMBL" id="KAK4446395.1"/>
    </source>
</evidence>
<dbReference type="PRINTS" id="PR00420">
    <property type="entry name" value="RNGMNOXGNASE"/>
</dbReference>
<keyword evidence="5" id="KW-0472">Membrane</keyword>
<dbReference type="AlphaFoldDB" id="A0AAV9GD80"/>
<dbReference type="PANTHER" id="PTHR46720:SF3">
    <property type="entry name" value="FAD-BINDING DOMAIN-CONTAINING PROTEIN-RELATED"/>
    <property type="match status" value="1"/>
</dbReference>
<feature type="domain" description="FAD-binding" evidence="6">
    <location>
        <begin position="14"/>
        <end position="387"/>
    </location>
</feature>
<comment type="similarity">
    <text evidence="1">Belongs to the paxM FAD-dependent monooxygenase family.</text>
</comment>
<evidence type="ECO:0000256" key="2">
    <source>
        <dbReference type="ARBA" id="ARBA00022630"/>
    </source>
</evidence>
<keyword evidence="5" id="KW-0812">Transmembrane</keyword>
<dbReference type="Gene3D" id="3.50.50.60">
    <property type="entry name" value="FAD/NAD(P)-binding domain"/>
    <property type="match status" value="1"/>
</dbReference>
<evidence type="ECO:0000256" key="3">
    <source>
        <dbReference type="ARBA" id="ARBA00022827"/>
    </source>
</evidence>
<comment type="caution">
    <text evidence="7">The sequence shown here is derived from an EMBL/GenBank/DDBJ whole genome shotgun (WGS) entry which is preliminary data.</text>
</comment>
<dbReference type="SUPFAM" id="SSF54373">
    <property type="entry name" value="FAD-linked reductases, C-terminal domain"/>
    <property type="match status" value="1"/>
</dbReference>
<name>A0AAV9GD80_9PEZI</name>
<dbReference type="Pfam" id="PF01494">
    <property type="entry name" value="FAD_binding_3"/>
    <property type="match status" value="1"/>
</dbReference>
<dbReference type="GO" id="GO:0016491">
    <property type="term" value="F:oxidoreductase activity"/>
    <property type="evidence" value="ECO:0007669"/>
    <property type="project" value="UniProtKB-KW"/>
</dbReference>
<sequence>MVSVPPATEQPVKTVAIIGGGLGGVVLAIGLLRRNIPIHIYQSAASFAEIGAGVTIGPNAVRALSLNSPDLLEAFNKHVTQNATTHDSFLAFRRGIPLSPHDPDKENLLFDLTNDESAPNWTASPARSAVHRAKFLDEMVRFIPEGAVSFKKSLVKIEDVPVDTVSDSGVKLTFADGTSVVHAAVIGCDGVRSAARKYVHGEKASPTFSGEYAYRALVPADVMISTMGFERAMNGQCVIGPGGTITTYPVEKGESVNVVAIRTRPGSEWKGESWLAPATTEELLEDFKGWDERLVGLLVKYGLKSKWAIFQYLHDRPYYKGRVCLLGDSAHAMTPNLGAGAGQAMEDGYVLAALMGERPPRTAEDVERVFAAYDAVRRPRTQEVVRLSHLCGRTYSHQQEGVGGDYEKMRAELVDRVKWVLDEDLEAHFEKAKAMLW</sequence>
<dbReference type="GO" id="GO:0044550">
    <property type="term" value="P:secondary metabolite biosynthetic process"/>
    <property type="evidence" value="ECO:0007669"/>
    <property type="project" value="TreeGrafter"/>
</dbReference>
<dbReference type="InterPro" id="IPR002938">
    <property type="entry name" value="FAD-bd"/>
</dbReference>
<dbReference type="InterPro" id="IPR051104">
    <property type="entry name" value="FAD_monoxygenase"/>
</dbReference>
<dbReference type="PANTHER" id="PTHR46720">
    <property type="entry name" value="HYDROXYLASE, PUTATIVE (AFU_ORTHOLOGUE AFUA_3G01460)-RELATED"/>
    <property type="match status" value="1"/>
</dbReference>
<dbReference type="SUPFAM" id="SSF51905">
    <property type="entry name" value="FAD/NAD(P)-binding domain"/>
    <property type="match status" value="1"/>
</dbReference>
<reference evidence="7" key="1">
    <citation type="journal article" date="2023" name="Mol. Phylogenet. Evol.">
        <title>Genome-scale phylogeny and comparative genomics of the fungal order Sordariales.</title>
        <authorList>
            <person name="Hensen N."/>
            <person name="Bonometti L."/>
            <person name="Westerberg I."/>
            <person name="Brannstrom I.O."/>
            <person name="Guillou S."/>
            <person name="Cros-Aarteil S."/>
            <person name="Calhoun S."/>
            <person name="Haridas S."/>
            <person name="Kuo A."/>
            <person name="Mondo S."/>
            <person name="Pangilinan J."/>
            <person name="Riley R."/>
            <person name="LaButti K."/>
            <person name="Andreopoulos B."/>
            <person name="Lipzen A."/>
            <person name="Chen C."/>
            <person name="Yan M."/>
            <person name="Daum C."/>
            <person name="Ng V."/>
            <person name="Clum A."/>
            <person name="Steindorff A."/>
            <person name="Ohm R.A."/>
            <person name="Martin F."/>
            <person name="Silar P."/>
            <person name="Natvig D.O."/>
            <person name="Lalanne C."/>
            <person name="Gautier V."/>
            <person name="Ament-Velasquez S.L."/>
            <person name="Kruys A."/>
            <person name="Hutchinson M.I."/>
            <person name="Powell A.J."/>
            <person name="Barry K."/>
            <person name="Miller A.N."/>
            <person name="Grigoriev I.V."/>
            <person name="Debuchy R."/>
            <person name="Gladieux P."/>
            <person name="Hiltunen Thoren M."/>
            <person name="Johannesson H."/>
        </authorList>
    </citation>
    <scope>NUCLEOTIDE SEQUENCE</scope>
    <source>
        <strain evidence="7">PSN243</strain>
    </source>
</reference>
<evidence type="ECO:0000256" key="5">
    <source>
        <dbReference type="SAM" id="Phobius"/>
    </source>
</evidence>
<proteinExistence type="inferred from homology"/>
<gene>
    <name evidence="7" type="ORF">QBC34DRAFT_356753</name>
</gene>
<dbReference type="Proteomes" id="UP001321760">
    <property type="component" value="Unassembled WGS sequence"/>
</dbReference>
<evidence type="ECO:0000256" key="1">
    <source>
        <dbReference type="ARBA" id="ARBA00007992"/>
    </source>
</evidence>
<organism evidence="7 8">
    <name type="scientific">Podospora aff. communis PSN243</name>
    <dbReference type="NCBI Taxonomy" id="3040156"/>
    <lineage>
        <taxon>Eukaryota</taxon>
        <taxon>Fungi</taxon>
        <taxon>Dikarya</taxon>
        <taxon>Ascomycota</taxon>
        <taxon>Pezizomycotina</taxon>
        <taxon>Sordariomycetes</taxon>
        <taxon>Sordariomycetidae</taxon>
        <taxon>Sordariales</taxon>
        <taxon>Podosporaceae</taxon>
        <taxon>Podospora</taxon>
    </lineage>
</organism>
<reference evidence="7" key="2">
    <citation type="submission" date="2023-05" db="EMBL/GenBank/DDBJ databases">
        <authorList>
            <consortium name="Lawrence Berkeley National Laboratory"/>
            <person name="Steindorff A."/>
            <person name="Hensen N."/>
            <person name="Bonometti L."/>
            <person name="Westerberg I."/>
            <person name="Brannstrom I.O."/>
            <person name="Guillou S."/>
            <person name="Cros-Aarteil S."/>
            <person name="Calhoun S."/>
            <person name="Haridas S."/>
            <person name="Kuo A."/>
            <person name="Mondo S."/>
            <person name="Pangilinan J."/>
            <person name="Riley R."/>
            <person name="Labutti K."/>
            <person name="Andreopoulos B."/>
            <person name="Lipzen A."/>
            <person name="Chen C."/>
            <person name="Yanf M."/>
            <person name="Daum C."/>
            <person name="Ng V."/>
            <person name="Clum A."/>
            <person name="Ohm R."/>
            <person name="Martin F."/>
            <person name="Silar P."/>
            <person name="Natvig D."/>
            <person name="Lalanne C."/>
            <person name="Gautier V."/>
            <person name="Ament-Velasquez S.L."/>
            <person name="Kruys A."/>
            <person name="Hutchinson M.I."/>
            <person name="Powell A.J."/>
            <person name="Barry K."/>
            <person name="Miller A.N."/>
            <person name="Grigoriev I.V."/>
            <person name="Debuchy R."/>
            <person name="Gladieux P."/>
            <person name="Thoren M.H."/>
            <person name="Johannesson H."/>
        </authorList>
    </citation>
    <scope>NUCLEOTIDE SEQUENCE</scope>
    <source>
        <strain evidence="7">PSN243</strain>
    </source>
</reference>
<protein>
    <submittedName>
        <fullName evidence="7">Salicylate hydroxylase</fullName>
    </submittedName>
</protein>
<dbReference type="GO" id="GO:0071949">
    <property type="term" value="F:FAD binding"/>
    <property type="evidence" value="ECO:0007669"/>
    <property type="project" value="InterPro"/>
</dbReference>
<keyword evidence="2" id="KW-0285">Flavoprotein</keyword>
<dbReference type="EMBL" id="MU865957">
    <property type="protein sequence ID" value="KAK4446395.1"/>
    <property type="molecule type" value="Genomic_DNA"/>
</dbReference>
<keyword evidence="3" id="KW-0274">FAD</keyword>
<evidence type="ECO:0000259" key="6">
    <source>
        <dbReference type="Pfam" id="PF01494"/>
    </source>
</evidence>